<protein>
    <submittedName>
        <fullName evidence="9">Uncharacterized protein</fullName>
    </submittedName>
</protein>
<comment type="subcellular location">
    <subcellularLocation>
        <location evidence="1">Golgi apparatus membrane</location>
        <topology evidence="1">Multi-pass membrane protein</topology>
    </subcellularLocation>
    <subcellularLocation>
        <location evidence="7">Golgi apparatus</location>
        <location evidence="7">cis-Golgi network membrane</location>
    </subcellularLocation>
</comment>
<keyword evidence="3 8" id="KW-0812">Transmembrane</keyword>
<dbReference type="PANTHER" id="PTHR21236:SF7">
    <property type="entry name" value="PROTEIN YIPF4"/>
    <property type="match status" value="1"/>
</dbReference>
<dbReference type="InterPro" id="IPR045231">
    <property type="entry name" value="Yip1/4-like"/>
</dbReference>
<dbReference type="GO" id="GO:0005802">
    <property type="term" value="C:trans-Golgi network"/>
    <property type="evidence" value="ECO:0007669"/>
    <property type="project" value="TreeGrafter"/>
</dbReference>
<dbReference type="GO" id="GO:0048280">
    <property type="term" value="P:vesicle fusion with Golgi apparatus"/>
    <property type="evidence" value="ECO:0007669"/>
    <property type="project" value="TreeGrafter"/>
</dbReference>
<dbReference type="EMBL" id="HBIZ01003420">
    <property type="protein sequence ID" value="CAE0749265.1"/>
    <property type="molecule type" value="Transcribed_RNA"/>
</dbReference>
<dbReference type="GO" id="GO:0006888">
    <property type="term" value="P:endoplasmic reticulum to Golgi vesicle-mediated transport"/>
    <property type="evidence" value="ECO:0007669"/>
    <property type="project" value="InterPro"/>
</dbReference>
<organism evidence="9">
    <name type="scientific">Chrysotila carterae</name>
    <name type="common">Marine alga</name>
    <name type="synonym">Syracosphaera carterae</name>
    <dbReference type="NCBI Taxonomy" id="13221"/>
    <lineage>
        <taxon>Eukaryota</taxon>
        <taxon>Haptista</taxon>
        <taxon>Haptophyta</taxon>
        <taxon>Prymnesiophyceae</taxon>
        <taxon>Isochrysidales</taxon>
        <taxon>Isochrysidaceae</taxon>
        <taxon>Chrysotila</taxon>
    </lineage>
</organism>
<evidence type="ECO:0000256" key="5">
    <source>
        <dbReference type="ARBA" id="ARBA00023034"/>
    </source>
</evidence>
<comment type="similarity">
    <text evidence="2">Belongs to the YIP1 family.</text>
</comment>
<dbReference type="PANTHER" id="PTHR21236">
    <property type="entry name" value="GOLGI MEMBRANE PROTEIN YIP1"/>
    <property type="match status" value="1"/>
</dbReference>
<keyword evidence="4 8" id="KW-1133">Transmembrane helix</keyword>
<dbReference type="GO" id="GO:0000139">
    <property type="term" value="C:Golgi membrane"/>
    <property type="evidence" value="ECO:0007669"/>
    <property type="project" value="UniProtKB-SubCell"/>
</dbReference>
<evidence type="ECO:0000256" key="6">
    <source>
        <dbReference type="ARBA" id="ARBA00023136"/>
    </source>
</evidence>
<evidence type="ECO:0000256" key="7">
    <source>
        <dbReference type="ARBA" id="ARBA00024188"/>
    </source>
</evidence>
<evidence type="ECO:0000256" key="8">
    <source>
        <dbReference type="SAM" id="Phobius"/>
    </source>
</evidence>
<evidence type="ECO:0000256" key="3">
    <source>
        <dbReference type="ARBA" id="ARBA00022692"/>
    </source>
</evidence>
<evidence type="ECO:0000313" key="10">
    <source>
        <dbReference type="EMBL" id="CAE0749265.1"/>
    </source>
</evidence>
<keyword evidence="5" id="KW-0333">Golgi apparatus</keyword>
<evidence type="ECO:0000256" key="2">
    <source>
        <dbReference type="ARBA" id="ARBA00010596"/>
    </source>
</evidence>
<dbReference type="EMBL" id="HBIZ01003419">
    <property type="protein sequence ID" value="CAE0749264.1"/>
    <property type="molecule type" value="Transcribed_RNA"/>
</dbReference>
<proteinExistence type="inferred from homology"/>
<name>A0A6S9Q2V5_CHRCT</name>
<feature type="transmembrane region" description="Helical" evidence="8">
    <location>
        <begin position="63"/>
        <end position="81"/>
    </location>
</feature>
<reference evidence="9" key="1">
    <citation type="submission" date="2021-01" db="EMBL/GenBank/DDBJ databases">
        <authorList>
            <person name="Corre E."/>
            <person name="Pelletier E."/>
            <person name="Niang G."/>
            <person name="Scheremetjew M."/>
            <person name="Finn R."/>
            <person name="Kale V."/>
            <person name="Holt S."/>
            <person name="Cochrane G."/>
            <person name="Meng A."/>
            <person name="Brown T."/>
            <person name="Cohen L."/>
        </authorList>
    </citation>
    <scope>NUCLEOTIDE SEQUENCE</scope>
    <source>
        <strain evidence="9">CCMP645</strain>
    </source>
</reference>
<sequence>MASYRKFVESKGYGWVFEVEDDDDVSEQRPLVEELEIDFQDILRKLRWSLRPPKEGVGEISDFWGPLMVMFCYAALVVWGQLEVVSWVISIWICGGGIVFAVARVLGSEVRRVLSLVLHATPQFGSLPRKVPTEALHFERRDVATPFHLQMSTLG</sequence>
<accession>A0A6S9Q2V5</accession>
<evidence type="ECO:0000313" key="9">
    <source>
        <dbReference type="EMBL" id="CAE0749264.1"/>
    </source>
</evidence>
<gene>
    <name evidence="9" type="ORF">PCAR00345_LOCUS1846</name>
    <name evidence="10" type="ORF">PCAR00345_LOCUS1847</name>
</gene>
<dbReference type="AlphaFoldDB" id="A0A6S9Q2V5"/>
<feature type="transmembrane region" description="Helical" evidence="8">
    <location>
        <begin position="87"/>
        <end position="106"/>
    </location>
</feature>
<evidence type="ECO:0000256" key="1">
    <source>
        <dbReference type="ARBA" id="ARBA00004653"/>
    </source>
</evidence>
<keyword evidence="6 8" id="KW-0472">Membrane</keyword>
<evidence type="ECO:0000256" key="4">
    <source>
        <dbReference type="ARBA" id="ARBA00022989"/>
    </source>
</evidence>